<dbReference type="Proteomes" id="UP001202281">
    <property type="component" value="Unassembled WGS sequence"/>
</dbReference>
<keyword evidence="4 5" id="KW-0694">RNA-binding</keyword>
<evidence type="ECO:0000313" key="8">
    <source>
        <dbReference type="Proteomes" id="UP001202281"/>
    </source>
</evidence>
<keyword evidence="3 5" id="KW-0949">S-adenosyl-L-methionine</keyword>
<dbReference type="EMBL" id="JALHLG010000001">
    <property type="protein sequence ID" value="MCJ2185322.1"/>
    <property type="molecule type" value="Genomic_DNA"/>
</dbReference>
<dbReference type="PROSITE" id="PS51686">
    <property type="entry name" value="SAM_MT_RSMB_NOP"/>
    <property type="match status" value="1"/>
</dbReference>
<dbReference type="Pfam" id="PF01189">
    <property type="entry name" value="Methyltr_RsmB-F"/>
    <property type="match status" value="1"/>
</dbReference>
<dbReference type="PRINTS" id="PR02008">
    <property type="entry name" value="RCMTFAMILY"/>
</dbReference>
<dbReference type="RefSeq" id="WP_243917023.1">
    <property type="nucleotide sequence ID" value="NZ_JALHLG010000001.1"/>
</dbReference>
<evidence type="ECO:0000256" key="4">
    <source>
        <dbReference type="ARBA" id="ARBA00022884"/>
    </source>
</evidence>
<comment type="caution">
    <text evidence="5">Lacks conserved residue(s) required for the propagation of feature annotation.</text>
</comment>
<comment type="caution">
    <text evidence="7">The sequence shown here is derived from an EMBL/GenBank/DDBJ whole genome shotgun (WGS) entry which is preliminary data.</text>
</comment>
<dbReference type="InterPro" id="IPR049560">
    <property type="entry name" value="MeTrfase_RsmB-F_NOP2_cat"/>
</dbReference>
<feature type="binding site" evidence="5">
    <location>
        <position position="231"/>
    </location>
    <ligand>
        <name>S-adenosyl-L-methionine</name>
        <dbReference type="ChEBI" id="CHEBI:59789"/>
    </ligand>
</feature>
<organism evidence="7 8">
    <name type="scientific">Novosphingobium beihaiensis</name>
    <dbReference type="NCBI Taxonomy" id="2930389"/>
    <lineage>
        <taxon>Bacteria</taxon>
        <taxon>Pseudomonadati</taxon>
        <taxon>Pseudomonadota</taxon>
        <taxon>Alphaproteobacteria</taxon>
        <taxon>Sphingomonadales</taxon>
        <taxon>Sphingomonadaceae</taxon>
        <taxon>Novosphingobium</taxon>
    </lineage>
</organism>
<evidence type="ECO:0000256" key="2">
    <source>
        <dbReference type="ARBA" id="ARBA00022679"/>
    </source>
</evidence>
<dbReference type="PANTHER" id="PTHR22807:SF53">
    <property type="entry name" value="RIBOSOMAL RNA SMALL SUBUNIT METHYLTRANSFERASE B-RELATED"/>
    <property type="match status" value="1"/>
</dbReference>
<dbReference type="CDD" id="cd02440">
    <property type="entry name" value="AdoMet_MTases"/>
    <property type="match status" value="1"/>
</dbReference>
<dbReference type="SUPFAM" id="SSF53335">
    <property type="entry name" value="S-adenosyl-L-methionine-dependent methyltransferases"/>
    <property type="match status" value="1"/>
</dbReference>
<sequence>MTPAARVQAAIDVLDLVIEAARTNGAPADRLIADWFRPRRFAGSGDRRAVRELAYRAIRGCGEVPASGRAAMLRVAQDDAALAALFDGSRHAPEPITPGEPVAAGGIAPKWLMERLAASGVSEAEAAALLDRAPLDIRVNTLKAGSLTLPEGAERTVAANGWRYPPETRIEQTPAYTTGAIEVQDTGSQLTCEAVAARPGELVIDLCAGAGGKTLALAAAMENRGTLVASDADRARLSRLTPRAERAGATIVETVLLDPGREMQALGRFAGKADAVLVDAPCSGTGTWRRNPEARWRLTEKQLARYAGMQARLLDVAAGLVRPGGRLIFVTCSLLDAEGAGQAEGFLQRHPGWQSRPPALPAGQVRGQGLRLSPFHDGTDGFFVARFDCV</sequence>
<dbReference type="Gene3D" id="3.40.50.150">
    <property type="entry name" value="Vaccinia Virus protein VP39"/>
    <property type="match status" value="1"/>
</dbReference>
<dbReference type="GO" id="GO:0008168">
    <property type="term" value="F:methyltransferase activity"/>
    <property type="evidence" value="ECO:0007669"/>
    <property type="project" value="UniProtKB-KW"/>
</dbReference>
<keyword evidence="2 5" id="KW-0808">Transferase</keyword>
<dbReference type="InterPro" id="IPR001678">
    <property type="entry name" value="MeTrfase_RsmB-F_NOP2_dom"/>
</dbReference>
<reference evidence="7 8" key="1">
    <citation type="submission" date="2022-04" db="EMBL/GenBank/DDBJ databases">
        <title>Identification of a novel bacterium isolated from mangrove sediments.</title>
        <authorList>
            <person name="Pan X."/>
        </authorList>
    </citation>
    <scope>NUCLEOTIDE SEQUENCE [LARGE SCALE GENOMIC DNA]</scope>
    <source>
        <strain evidence="7 8">B2638</strain>
    </source>
</reference>
<evidence type="ECO:0000259" key="6">
    <source>
        <dbReference type="PROSITE" id="PS51686"/>
    </source>
</evidence>
<dbReference type="GO" id="GO:0032259">
    <property type="term" value="P:methylation"/>
    <property type="evidence" value="ECO:0007669"/>
    <property type="project" value="UniProtKB-KW"/>
</dbReference>
<dbReference type="InterPro" id="IPR029063">
    <property type="entry name" value="SAM-dependent_MTases_sf"/>
</dbReference>
<evidence type="ECO:0000313" key="7">
    <source>
        <dbReference type="EMBL" id="MCJ2185322.1"/>
    </source>
</evidence>
<protein>
    <submittedName>
        <fullName evidence="7">RsmB/NOP family class I SAM-dependent RNA methyltransferase</fullName>
    </submittedName>
</protein>
<evidence type="ECO:0000256" key="1">
    <source>
        <dbReference type="ARBA" id="ARBA00022603"/>
    </source>
</evidence>
<accession>A0ABT0BJU1</accession>
<keyword evidence="8" id="KW-1185">Reference proteome</keyword>
<feature type="domain" description="SAM-dependent MTase RsmB/NOP-type" evidence="6">
    <location>
        <begin position="102"/>
        <end position="390"/>
    </location>
</feature>
<feature type="binding site" evidence="5">
    <location>
        <position position="258"/>
    </location>
    <ligand>
        <name>S-adenosyl-L-methionine</name>
        <dbReference type="ChEBI" id="CHEBI:59789"/>
    </ligand>
</feature>
<evidence type="ECO:0000256" key="5">
    <source>
        <dbReference type="PROSITE-ProRule" id="PRU01023"/>
    </source>
</evidence>
<evidence type="ECO:0000256" key="3">
    <source>
        <dbReference type="ARBA" id="ARBA00022691"/>
    </source>
</evidence>
<feature type="binding site" evidence="5">
    <location>
        <position position="279"/>
    </location>
    <ligand>
        <name>S-adenosyl-L-methionine</name>
        <dbReference type="ChEBI" id="CHEBI:59789"/>
    </ligand>
</feature>
<dbReference type="InterPro" id="IPR023267">
    <property type="entry name" value="RCMT"/>
</dbReference>
<comment type="similarity">
    <text evidence="5">Belongs to the class I-like SAM-binding methyltransferase superfamily. RsmB/NOP family.</text>
</comment>
<keyword evidence="1 5" id="KW-0489">Methyltransferase</keyword>
<gene>
    <name evidence="7" type="ORF">MTR66_00670</name>
</gene>
<proteinExistence type="inferred from homology"/>
<name>A0ABT0BJU1_9SPHN</name>
<feature type="active site" description="Nucleophile" evidence="5">
    <location>
        <position position="332"/>
    </location>
</feature>
<dbReference type="PANTHER" id="PTHR22807">
    <property type="entry name" value="NOP2 YEAST -RELATED NOL1/NOP2/FMU SUN DOMAIN-CONTAINING"/>
    <property type="match status" value="1"/>
</dbReference>